<dbReference type="PANTHER" id="PTHR45398">
    <property type="match status" value="1"/>
</dbReference>
<dbReference type="InterPro" id="IPR044507">
    <property type="entry name" value="DltA-like"/>
</dbReference>
<dbReference type="GO" id="GO:0047473">
    <property type="term" value="F:D-alanine [D-alanyl carrier protein] ligase activity"/>
    <property type="evidence" value="ECO:0007669"/>
    <property type="project" value="UniProtKB-UniRule"/>
</dbReference>
<reference evidence="11 13" key="1">
    <citation type="submission" date="2019-03" db="EMBL/GenBank/DDBJ databases">
        <title>Vagococcus sp. was isolated fron gut of Carduelis flavirostris.</title>
        <authorList>
            <person name="Ge Y."/>
        </authorList>
    </citation>
    <scope>NUCLEOTIDE SEQUENCE [LARGE SCALE GENOMIC DNA]</scope>
    <source>
        <strain evidence="11 13">CF-210</strain>
    </source>
</reference>
<dbReference type="Pfam" id="PF13193">
    <property type="entry name" value="AMP-binding_C"/>
    <property type="match status" value="1"/>
</dbReference>
<evidence type="ECO:0000256" key="7">
    <source>
        <dbReference type="HAMAP-Rule" id="MF_00593"/>
    </source>
</evidence>
<dbReference type="InterPro" id="IPR010071">
    <property type="entry name" value="AA_adenyl_dom"/>
</dbReference>
<feature type="binding site" evidence="7">
    <location>
        <begin position="394"/>
        <end position="397"/>
    </location>
    <ligand>
        <name>ATP</name>
        <dbReference type="ChEBI" id="CHEBI:30616"/>
    </ligand>
</feature>
<keyword evidence="4 7" id="KW-0067">ATP-binding</keyword>
<dbReference type="Proteomes" id="UP000296883">
    <property type="component" value="Chromosome"/>
</dbReference>
<dbReference type="EMBL" id="CP038865">
    <property type="protein sequence ID" value="QCA29528.1"/>
    <property type="molecule type" value="Genomic_DNA"/>
</dbReference>
<dbReference type="EMBL" id="SRHU01000009">
    <property type="protein sequence ID" value="TFZ42644.1"/>
    <property type="molecule type" value="Genomic_DNA"/>
</dbReference>
<feature type="binding site" evidence="7">
    <location>
        <position position="198"/>
    </location>
    <ligand>
        <name>D-alanine</name>
        <dbReference type="ChEBI" id="CHEBI:57416"/>
    </ligand>
</feature>
<dbReference type="GO" id="GO:0005524">
    <property type="term" value="F:ATP binding"/>
    <property type="evidence" value="ECO:0007669"/>
    <property type="project" value="UniProtKB-KW"/>
</dbReference>
<keyword evidence="2 7" id="KW-0436">Ligase</keyword>
<feature type="binding site" evidence="7">
    <location>
        <position position="302"/>
    </location>
    <ligand>
        <name>D-alanine</name>
        <dbReference type="ChEBI" id="CHEBI:57416"/>
    </ligand>
</feature>
<feature type="binding site" evidence="7">
    <location>
        <position position="383"/>
    </location>
    <ligand>
        <name>ATP</name>
        <dbReference type="ChEBI" id="CHEBI:30616"/>
    </ligand>
</feature>
<evidence type="ECO:0000256" key="3">
    <source>
        <dbReference type="ARBA" id="ARBA00022741"/>
    </source>
</evidence>
<accession>A0A7Z1YB84</accession>
<dbReference type="OrthoDB" id="9765680at2"/>
<dbReference type="NCBIfam" id="NF003417">
    <property type="entry name" value="PRK04813.1"/>
    <property type="match status" value="1"/>
</dbReference>
<keyword evidence="1 7" id="KW-0963">Cytoplasm</keyword>
<dbReference type="NCBIfam" id="TIGR01733">
    <property type="entry name" value="AA-adenyl-dom"/>
    <property type="match status" value="1"/>
</dbReference>
<evidence type="ECO:0000313" key="13">
    <source>
        <dbReference type="Proteomes" id="UP000297725"/>
    </source>
</evidence>
<dbReference type="PANTHER" id="PTHR45398:SF1">
    <property type="entry name" value="ENZYME, PUTATIVE (JCVI)-RELATED"/>
    <property type="match status" value="1"/>
</dbReference>
<feature type="binding site" evidence="7">
    <location>
        <begin position="153"/>
        <end position="154"/>
    </location>
    <ligand>
        <name>ATP</name>
        <dbReference type="ChEBI" id="CHEBI:30616"/>
    </ligand>
</feature>
<dbReference type="FunFam" id="3.30.300.30:FF:000012">
    <property type="entry name" value="D-alanine--D-alanyl carrier protein ligase"/>
    <property type="match status" value="1"/>
</dbReference>
<accession>A0A4Z0DCI6</accession>
<name>A0A4Z0DCI6_9ENTE</name>
<keyword evidence="12" id="KW-1185">Reference proteome</keyword>
<evidence type="ECO:0000259" key="8">
    <source>
        <dbReference type="Pfam" id="PF00501"/>
    </source>
</evidence>
<dbReference type="NCBIfam" id="TIGR01734">
    <property type="entry name" value="D-ala-DACP-lig"/>
    <property type="match status" value="1"/>
</dbReference>
<comment type="similarity">
    <text evidence="6 7">Belongs to the ATP-dependent AMP-binding enzyme family. DltA subfamily.</text>
</comment>
<dbReference type="GO" id="GO:0070395">
    <property type="term" value="P:lipoteichoic acid biosynthetic process"/>
    <property type="evidence" value="ECO:0007669"/>
    <property type="project" value="UniProtKB-UniRule"/>
</dbReference>
<evidence type="ECO:0000313" key="12">
    <source>
        <dbReference type="Proteomes" id="UP000296883"/>
    </source>
</evidence>
<comment type="function">
    <text evidence="5 7">Catalyzes the first step in the D-alanylation of lipoteichoic acid (LTA), the activation of D-alanine and its transfer onto the D-alanyl carrier protein (Dcp) DltC. In an ATP-dependent two-step reaction, forms a high energy D-alanyl-AMP intermediate, followed by transfer of the D-alanyl residue as a thiol ester to the phosphopantheinyl prosthetic group of the Dcp. D-alanylation of LTA plays an important role in modulating the properties of the cell wall in Gram-positive bacteria, influencing the net charge of the cell wall.</text>
</comment>
<comment type="pathway">
    <text evidence="7">Cell wall biogenesis; lipoteichoic acid biosynthesis.</text>
</comment>
<dbReference type="AlphaFoldDB" id="A0A4Z0DCI6"/>
<dbReference type="InterPro" id="IPR042099">
    <property type="entry name" value="ANL_N_sf"/>
</dbReference>
<dbReference type="InterPro" id="IPR010072">
    <property type="entry name" value="DltA"/>
</dbReference>
<dbReference type="Gene3D" id="3.40.50.12780">
    <property type="entry name" value="N-terminal domain of ligase-like"/>
    <property type="match status" value="1"/>
</dbReference>
<dbReference type="CDD" id="cd05945">
    <property type="entry name" value="DltA"/>
    <property type="match status" value="1"/>
</dbReference>
<dbReference type="InterPro" id="IPR025110">
    <property type="entry name" value="AMP-bd_C"/>
</dbReference>
<dbReference type="PROSITE" id="PS00455">
    <property type="entry name" value="AMP_BINDING"/>
    <property type="match status" value="1"/>
</dbReference>
<dbReference type="Proteomes" id="UP000297725">
    <property type="component" value="Unassembled WGS sequence"/>
</dbReference>
<dbReference type="Gene3D" id="3.30.300.30">
    <property type="match status" value="1"/>
</dbReference>
<feature type="domain" description="AMP-dependent synthetase/ligase" evidence="8">
    <location>
        <begin position="12"/>
        <end position="360"/>
    </location>
</feature>
<dbReference type="EC" id="6.2.1.54" evidence="7"/>
<evidence type="ECO:0000256" key="2">
    <source>
        <dbReference type="ARBA" id="ARBA00022598"/>
    </source>
</evidence>
<feature type="binding site" evidence="7">
    <location>
        <position position="492"/>
    </location>
    <ligand>
        <name>D-alanine</name>
        <dbReference type="ChEBI" id="CHEBI:57416"/>
    </ligand>
</feature>
<dbReference type="InterPro" id="IPR045851">
    <property type="entry name" value="AMP-bd_C_sf"/>
</dbReference>
<evidence type="ECO:0000256" key="6">
    <source>
        <dbReference type="ARBA" id="ARBA00061336"/>
    </source>
</evidence>
<dbReference type="InterPro" id="IPR020459">
    <property type="entry name" value="AMP-binding"/>
</dbReference>
<dbReference type="SUPFAM" id="SSF56801">
    <property type="entry name" value="Acetyl-CoA synthetase-like"/>
    <property type="match status" value="1"/>
</dbReference>
<comment type="catalytic activity">
    <reaction evidence="7">
        <text>holo-[D-alanyl-carrier protein] + D-alanine + ATP = D-alanyl-[D-alanyl-carrier protein] + AMP + diphosphate</text>
        <dbReference type="Rhea" id="RHEA:55132"/>
        <dbReference type="Rhea" id="RHEA-COMP:14102"/>
        <dbReference type="Rhea" id="RHEA-COMP:14103"/>
        <dbReference type="ChEBI" id="CHEBI:30616"/>
        <dbReference type="ChEBI" id="CHEBI:33019"/>
        <dbReference type="ChEBI" id="CHEBI:57416"/>
        <dbReference type="ChEBI" id="CHEBI:64479"/>
        <dbReference type="ChEBI" id="CHEBI:138620"/>
        <dbReference type="ChEBI" id="CHEBI:456215"/>
        <dbReference type="EC" id="6.2.1.54"/>
    </reaction>
</comment>
<keyword evidence="3 7" id="KW-0547">Nucleotide-binding</keyword>
<dbReference type="GO" id="GO:0005737">
    <property type="term" value="C:cytoplasm"/>
    <property type="evidence" value="ECO:0007669"/>
    <property type="project" value="UniProtKB-SubCell"/>
</dbReference>
<dbReference type="Pfam" id="PF00501">
    <property type="entry name" value="AMP-binding"/>
    <property type="match status" value="1"/>
</dbReference>
<dbReference type="InterPro" id="IPR000873">
    <property type="entry name" value="AMP-dep_synth/lig_dom"/>
</dbReference>
<sequence>MNVNKIIQQIKETASSYPNQLYYDDRLTTITGTYQALEEQSNALAHYFIEHLPNKQPILVKGGLNKEMIITFLACLKSGHPYVPVDTHTPDDRLHMIYEEAQPGLVVSFDEWPLATNQLINLQQFNQITSVYKDVVDPTYWVKQDDLVYIIFTSGTTGKPKGVQITYNNLISYTDWMLSDFKLKKQQRFLCQAPFSFDLSVMDLYPALLTEGTLVPLAKNVTDNFPILFKTLPSLNINVWVSTPSFMEICLMDSQVNQEQMASLSHFLFCGEELPHNVATKLSQQFPASLIFNTYGPTEATVAVTSVPITQDILATYPRLPLGKVKSDTQLVILETEPGEDDDQIGEILIVGPSVSPGYYQNPEKTAEAFVQYDGQAAYKTGDLGYIKNDLLFYQGRMDDQIKLHGYRIELGDIEHHLEDINRIRRACVLPKYQNGKVKQLIAYIVMKEASELNDRQQTTEIKSELSHHLMPYMIPQKFIYLDSFPLTANGKINRKELAQGGSSS</sequence>
<dbReference type="PRINTS" id="PR00154">
    <property type="entry name" value="AMPBINDING"/>
</dbReference>
<evidence type="ECO:0000313" key="10">
    <source>
        <dbReference type="EMBL" id="QCA29528.1"/>
    </source>
</evidence>
<protein>
    <recommendedName>
        <fullName evidence="7">D-alanine--D-alanyl carrier protein ligase</fullName>
        <shortName evidence="7">DCL</shortName>
        <ecNumber evidence="7">6.2.1.54</ecNumber>
    </recommendedName>
    <alternativeName>
        <fullName evidence="7">D-alanine--poly(phosphoribitol) ligase subunit 1</fullName>
    </alternativeName>
    <alternativeName>
        <fullName evidence="7">D-alanine-activating enzyme</fullName>
        <shortName evidence="7">DAE</shortName>
    </alternativeName>
</protein>
<organism evidence="10 12">
    <name type="scientific">Vagococcus xieshaowenii</name>
    <dbReference type="NCBI Taxonomy" id="2562451"/>
    <lineage>
        <taxon>Bacteria</taxon>
        <taxon>Bacillati</taxon>
        <taxon>Bacillota</taxon>
        <taxon>Bacilli</taxon>
        <taxon>Lactobacillales</taxon>
        <taxon>Enterococcaceae</taxon>
        <taxon>Vagococcus</taxon>
    </lineage>
</organism>
<evidence type="ECO:0000256" key="1">
    <source>
        <dbReference type="ARBA" id="ARBA00022490"/>
    </source>
</evidence>
<evidence type="ECO:0000256" key="5">
    <source>
        <dbReference type="ARBA" id="ARBA00054605"/>
    </source>
</evidence>
<dbReference type="HAMAP" id="MF_00593">
    <property type="entry name" value="DltA"/>
    <property type="match status" value="1"/>
</dbReference>
<evidence type="ECO:0000256" key="4">
    <source>
        <dbReference type="ARBA" id="ARBA00022840"/>
    </source>
</evidence>
<dbReference type="UniPathway" id="UPA00556"/>
<proteinExistence type="inferred from homology"/>
<dbReference type="RefSeq" id="WP_135253820.1">
    <property type="nucleotide sequence ID" value="NZ_CP038865.1"/>
</dbReference>
<evidence type="ECO:0000313" key="11">
    <source>
        <dbReference type="EMBL" id="TFZ42644.1"/>
    </source>
</evidence>
<reference evidence="10 12" key="2">
    <citation type="journal article" date="2020" name="Int. J. Syst. Evol. Microbiol.">
        <title>Vagococcus xieshaowenii sp. nov., isolated from snow finch (Montifringilla taczanowskii) cloacal content.</title>
        <authorList>
            <person name="Ge Y."/>
            <person name="Yang J."/>
            <person name="Lai X.H."/>
            <person name="Zhang G."/>
            <person name="Jin D."/>
            <person name="Lu S."/>
            <person name="Wang B."/>
            <person name="Huang Y."/>
            <person name="Huang Y."/>
            <person name="Ren Z."/>
            <person name="Zhang X."/>
            <person name="Xu J."/>
        </authorList>
    </citation>
    <scope>NUCLEOTIDE SEQUENCE [LARGE SCALE GENOMIC DNA]</scope>
    <source>
        <strain evidence="12">personal::cf-49</strain>
        <strain evidence="10">Personal::cf-49</strain>
    </source>
</reference>
<dbReference type="InterPro" id="IPR020845">
    <property type="entry name" value="AMP-binding_CS"/>
</dbReference>
<feature type="binding site" evidence="7">
    <location>
        <begin position="293"/>
        <end position="298"/>
    </location>
    <ligand>
        <name>ATP</name>
        <dbReference type="ChEBI" id="CHEBI:30616"/>
    </ligand>
</feature>
<comment type="subcellular location">
    <subcellularLocation>
        <location evidence="7">Cytoplasm</location>
    </subcellularLocation>
</comment>
<feature type="binding site" evidence="7">
    <location>
        <position position="492"/>
    </location>
    <ligand>
        <name>ATP</name>
        <dbReference type="ChEBI" id="CHEBI:30616"/>
    </ligand>
</feature>
<feature type="domain" description="AMP-binding enzyme C-terminal" evidence="9">
    <location>
        <begin position="414"/>
        <end position="492"/>
    </location>
</feature>
<gene>
    <name evidence="7 10" type="primary">dltA</name>
    <name evidence="11" type="ORF">E4031_02810</name>
    <name evidence="10" type="ORF">E4Z98_09410</name>
</gene>
<dbReference type="KEGG" id="vac:E4Z98_09410"/>
<evidence type="ECO:0000259" key="9">
    <source>
        <dbReference type="Pfam" id="PF13193"/>
    </source>
</evidence>